<accession>X1DLD0</accession>
<feature type="non-terminal residue" evidence="1">
    <location>
        <position position="63"/>
    </location>
</feature>
<gene>
    <name evidence="1" type="ORF">S01H4_66243</name>
</gene>
<evidence type="ECO:0000313" key="1">
    <source>
        <dbReference type="EMBL" id="GAH21716.1"/>
    </source>
</evidence>
<dbReference type="EMBL" id="BART01040920">
    <property type="protein sequence ID" value="GAH21716.1"/>
    <property type="molecule type" value="Genomic_DNA"/>
</dbReference>
<dbReference type="AlphaFoldDB" id="X1DLD0"/>
<sequence length="63" mass="7460">MNWHQLDLVIMKPKTAKTLINQLLKKFKRIDIVAIHLGVTPRYVYMLQKKERKASPSLIKLMQ</sequence>
<name>X1DLD0_9ZZZZ</name>
<proteinExistence type="predicted"/>
<protein>
    <submittedName>
        <fullName evidence="1">Uncharacterized protein</fullName>
    </submittedName>
</protein>
<comment type="caution">
    <text evidence="1">The sequence shown here is derived from an EMBL/GenBank/DDBJ whole genome shotgun (WGS) entry which is preliminary data.</text>
</comment>
<reference evidence="1" key="1">
    <citation type="journal article" date="2014" name="Front. Microbiol.">
        <title>High frequency of phylogenetically diverse reductive dehalogenase-homologous genes in deep subseafloor sedimentary metagenomes.</title>
        <authorList>
            <person name="Kawai M."/>
            <person name="Futagami T."/>
            <person name="Toyoda A."/>
            <person name="Takaki Y."/>
            <person name="Nishi S."/>
            <person name="Hori S."/>
            <person name="Arai W."/>
            <person name="Tsubouchi T."/>
            <person name="Morono Y."/>
            <person name="Uchiyama I."/>
            <person name="Ito T."/>
            <person name="Fujiyama A."/>
            <person name="Inagaki F."/>
            <person name="Takami H."/>
        </authorList>
    </citation>
    <scope>NUCLEOTIDE SEQUENCE</scope>
    <source>
        <strain evidence="1">Expedition CK06-06</strain>
    </source>
</reference>
<organism evidence="1">
    <name type="scientific">marine sediment metagenome</name>
    <dbReference type="NCBI Taxonomy" id="412755"/>
    <lineage>
        <taxon>unclassified sequences</taxon>
        <taxon>metagenomes</taxon>
        <taxon>ecological metagenomes</taxon>
    </lineage>
</organism>